<gene>
    <name evidence="2" type="ORF">SAMN05421812_12154</name>
</gene>
<dbReference type="OrthoDB" id="3384393at2"/>
<feature type="transmembrane region" description="Helical" evidence="1">
    <location>
        <begin position="57"/>
        <end position="76"/>
    </location>
</feature>
<evidence type="ECO:0000313" key="3">
    <source>
        <dbReference type="Proteomes" id="UP000198362"/>
    </source>
</evidence>
<accession>A0A239PDZ3</accession>
<evidence type="ECO:0000256" key="1">
    <source>
        <dbReference type="SAM" id="Phobius"/>
    </source>
</evidence>
<keyword evidence="3" id="KW-1185">Reference proteome</keyword>
<reference evidence="2 3" key="1">
    <citation type="submission" date="2017-06" db="EMBL/GenBank/DDBJ databases">
        <authorList>
            <person name="Kim H.J."/>
            <person name="Triplett B.A."/>
        </authorList>
    </citation>
    <scope>NUCLEOTIDE SEQUENCE [LARGE SCALE GENOMIC DNA]</scope>
    <source>
        <strain evidence="2 3">CGMCC 4.5593</strain>
    </source>
</reference>
<protein>
    <submittedName>
        <fullName evidence="2">Uncharacterized protein</fullName>
    </submittedName>
</protein>
<sequence>MAGYELPLDQPTAAPRRIPAGQPFELSLNLVRLGLYWVGAMVVVGGLQVLLIGDYLLLPVALAALPALLILFVYLATNARRGPTLAINPEGIWVSLRVRGFVRLGPQFTAVFVPWAAIDRIYVRRVALDKRICVAPRNPREFHLRSYPNVDVFDVLQRFYGTPLHASLTFGDRPADSVLETITRYAAGRTPIEP</sequence>
<keyword evidence="1" id="KW-0472">Membrane</keyword>
<feature type="transmembrane region" description="Helical" evidence="1">
    <location>
        <begin position="33"/>
        <end position="51"/>
    </location>
</feature>
<name>A0A239PDZ3_9ACTN</name>
<keyword evidence="1" id="KW-0812">Transmembrane</keyword>
<dbReference type="Proteomes" id="UP000198362">
    <property type="component" value="Unassembled WGS sequence"/>
</dbReference>
<evidence type="ECO:0000313" key="2">
    <source>
        <dbReference type="EMBL" id="SNT65286.1"/>
    </source>
</evidence>
<dbReference type="EMBL" id="FZPH01000021">
    <property type="protein sequence ID" value="SNT65286.1"/>
    <property type="molecule type" value="Genomic_DNA"/>
</dbReference>
<proteinExistence type="predicted"/>
<dbReference type="AlphaFoldDB" id="A0A239PDZ3"/>
<dbReference type="RefSeq" id="WP_089254981.1">
    <property type="nucleotide sequence ID" value="NZ_FZPH01000021.1"/>
</dbReference>
<organism evidence="2 3">
    <name type="scientific">Asanoa hainanensis</name>
    <dbReference type="NCBI Taxonomy" id="560556"/>
    <lineage>
        <taxon>Bacteria</taxon>
        <taxon>Bacillati</taxon>
        <taxon>Actinomycetota</taxon>
        <taxon>Actinomycetes</taxon>
        <taxon>Micromonosporales</taxon>
        <taxon>Micromonosporaceae</taxon>
        <taxon>Asanoa</taxon>
    </lineage>
</organism>
<keyword evidence="1" id="KW-1133">Transmembrane helix</keyword>